<keyword evidence="2" id="KW-1133">Transmembrane helix</keyword>
<dbReference type="Pfam" id="PF14257">
    <property type="entry name" value="DUF4349"/>
    <property type="match status" value="1"/>
</dbReference>
<comment type="caution">
    <text evidence="4">The sequence shown here is derived from an EMBL/GenBank/DDBJ whole genome shotgun (WGS) entry which is preliminary data.</text>
</comment>
<gene>
    <name evidence="4" type="ORF">F6B40_04535</name>
</gene>
<dbReference type="EMBL" id="VYUY01000006">
    <property type="protein sequence ID" value="KAA9134960.1"/>
    <property type="molecule type" value="Genomic_DNA"/>
</dbReference>
<evidence type="ECO:0000313" key="4">
    <source>
        <dbReference type="EMBL" id="KAA9134960.1"/>
    </source>
</evidence>
<protein>
    <submittedName>
        <fullName evidence="4">DUF4349 domain-containing protein</fullName>
    </submittedName>
</protein>
<evidence type="ECO:0000259" key="3">
    <source>
        <dbReference type="Pfam" id="PF14257"/>
    </source>
</evidence>
<dbReference type="InterPro" id="IPR025645">
    <property type="entry name" value="DUF4349"/>
</dbReference>
<accession>A0A5N0TIN8</accession>
<dbReference type="RefSeq" id="WP_150892315.1">
    <property type="nucleotide sequence ID" value="NZ_VYUY01000006.1"/>
</dbReference>
<name>A0A5N0TIN8_9MICO</name>
<feature type="compositionally biased region" description="Low complexity" evidence="1">
    <location>
        <begin position="1"/>
        <end position="13"/>
    </location>
</feature>
<reference evidence="5" key="1">
    <citation type="submission" date="2019-09" db="EMBL/GenBank/DDBJ databases">
        <title>Mumia zhuanghuii sp. nov. isolated from the intestinal contents of plateau pika (Ochotona curzoniae) in the Qinghai-Tibet plateau of China.</title>
        <authorList>
            <person name="Tian Z."/>
        </authorList>
    </citation>
    <scope>NUCLEOTIDE SEQUENCE [LARGE SCALE GENOMIC DNA]</scope>
    <source>
        <strain evidence="5">L-033</strain>
    </source>
</reference>
<organism evidence="4 5">
    <name type="scientific">Microbacterium caowuchunii</name>
    <dbReference type="NCBI Taxonomy" id="2614638"/>
    <lineage>
        <taxon>Bacteria</taxon>
        <taxon>Bacillati</taxon>
        <taxon>Actinomycetota</taxon>
        <taxon>Actinomycetes</taxon>
        <taxon>Micrococcales</taxon>
        <taxon>Microbacteriaceae</taxon>
        <taxon>Microbacterium</taxon>
    </lineage>
</organism>
<keyword evidence="2" id="KW-0812">Transmembrane</keyword>
<feature type="domain" description="DUF4349" evidence="3">
    <location>
        <begin position="129"/>
        <end position="345"/>
    </location>
</feature>
<feature type="transmembrane region" description="Helical" evidence="2">
    <location>
        <begin position="49"/>
        <end position="71"/>
    </location>
</feature>
<keyword evidence="5" id="KW-1185">Reference proteome</keyword>
<keyword evidence="2" id="KW-0472">Membrane</keyword>
<proteinExistence type="predicted"/>
<evidence type="ECO:0000313" key="5">
    <source>
        <dbReference type="Proteomes" id="UP000326838"/>
    </source>
</evidence>
<evidence type="ECO:0000256" key="1">
    <source>
        <dbReference type="SAM" id="MobiDB-lite"/>
    </source>
</evidence>
<dbReference type="AlphaFoldDB" id="A0A5N0TIN8"/>
<feature type="transmembrane region" description="Helical" evidence="2">
    <location>
        <begin position="324"/>
        <end position="347"/>
    </location>
</feature>
<feature type="region of interest" description="Disordered" evidence="1">
    <location>
        <begin position="1"/>
        <end position="22"/>
    </location>
</feature>
<sequence>MNQQIAQNAQNEQTLPDAPDTAQVARMEASVMGRIREDRSRRRVRRVRLWGGAAAAAAVVALAAIISPAVLSGIGGAASSTDGSVMVAPAAEPFPLLDGQAMDEGMLEGRSAGGAAESADMTLEGATGRDVIANGWVQLTVDDVEGTTDRVTALAVAEGGYVESANLGRTGPLSADRSMPVVGGESWITIRVPADRLTAVVEEVSDFGEVTATSIDRTDVTTQTVDLRARIAAQEESVARLTELLGQAGSVADLIAAESALADRQAQLDADRQQLQLLETQVAMSSLTVTLSRTPETVTADPAGFGDGLSAGWNGLVATLNGTVVALGFLLPWLVLVGVIVVAVWGIRTLVVRRRHRGARAGGSDVSDG</sequence>
<evidence type="ECO:0000256" key="2">
    <source>
        <dbReference type="SAM" id="Phobius"/>
    </source>
</evidence>
<dbReference type="Proteomes" id="UP000326838">
    <property type="component" value="Unassembled WGS sequence"/>
</dbReference>